<reference evidence="2 3" key="1">
    <citation type="journal article" date="2018" name="Nat. Ecol. Evol.">
        <title>Shark genomes provide insights into elasmobranch evolution and the origin of vertebrates.</title>
        <authorList>
            <person name="Hara Y"/>
            <person name="Yamaguchi K"/>
            <person name="Onimaru K"/>
            <person name="Kadota M"/>
            <person name="Koyanagi M"/>
            <person name="Keeley SD"/>
            <person name="Tatsumi K"/>
            <person name="Tanaka K"/>
            <person name="Motone F"/>
            <person name="Kageyama Y"/>
            <person name="Nozu R"/>
            <person name="Adachi N"/>
            <person name="Nishimura O"/>
            <person name="Nakagawa R"/>
            <person name="Tanegashima C"/>
            <person name="Kiyatake I"/>
            <person name="Matsumoto R"/>
            <person name="Murakumo K"/>
            <person name="Nishida K"/>
            <person name="Terakita A"/>
            <person name="Kuratani S"/>
            <person name="Sato K"/>
            <person name="Hyodo S Kuraku.S."/>
        </authorList>
    </citation>
    <scope>NUCLEOTIDE SEQUENCE [LARGE SCALE GENOMIC DNA]</scope>
</reference>
<evidence type="ECO:0000256" key="1">
    <source>
        <dbReference type="SAM" id="MobiDB-lite"/>
    </source>
</evidence>
<dbReference type="Proteomes" id="UP000287033">
    <property type="component" value="Unassembled WGS sequence"/>
</dbReference>
<sequence>MPSQRAPFRKRRQGGRAGGGAGEWALGVDHYPGDLAQQRVNGFERVLLEPGEFAGAVLVWCGRAGHVPWYQPAARNSRAVLARRRAETTKTPRV</sequence>
<accession>A0A401TR95</accession>
<protein>
    <submittedName>
        <fullName evidence="2">Uncharacterized protein</fullName>
    </submittedName>
</protein>
<feature type="region of interest" description="Disordered" evidence="1">
    <location>
        <begin position="1"/>
        <end position="22"/>
    </location>
</feature>
<keyword evidence="3" id="KW-1185">Reference proteome</keyword>
<dbReference type="AlphaFoldDB" id="A0A401TR95"/>
<evidence type="ECO:0000313" key="2">
    <source>
        <dbReference type="EMBL" id="GCC45128.1"/>
    </source>
</evidence>
<evidence type="ECO:0000313" key="3">
    <source>
        <dbReference type="Proteomes" id="UP000287033"/>
    </source>
</evidence>
<name>A0A401TR95_CHIPU</name>
<organism evidence="2 3">
    <name type="scientific">Chiloscyllium punctatum</name>
    <name type="common">Brownbanded bambooshark</name>
    <name type="synonym">Hemiscyllium punctatum</name>
    <dbReference type="NCBI Taxonomy" id="137246"/>
    <lineage>
        <taxon>Eukaryota</taxon>
        <taxon>Metazoa</taxon>
        <taxon>Chordata</taxon>
        <taxon>Craniata</taxon>
        <taxon>Vertebrata</taxon>
        <taxon>Chondrichthyes</taxon>
        <taxon>Elasmobranchii</taxon>
        <taxon>Galeomorphii</taxon>
        <taxon>Galeoidea</taxon>
        <taxon>Orectolobiformes</taxon>
        <taxon>Hemiscylliidae</taxon>
        <taxon>Chiloscyllium</taxon>
    </lineage>
</organism>
<dbReference type="EMBL" id="BEZZ01157762">
    <property type="protein sequence ID" value="GCC45128.1"/>
    <property type="molecule type" value="Genomic_DNA"/>
</dbReference>
<gene>
    <name evidence="2" type="ORF">chiPu_0029480</name>
</gene>
<proteinExistence type="predicted"/>
<comment type="caution">
    <text evidence="2">The sequence shown here is derived from an EMBL/GenBank/DDBJ whole genome shotgun (WGS) entry which is preliminary data.</text>
</comment>